<gene>
    <name evidence="2" type="ORF">DSTB1V02_LOCUS9911</name>
</gene>
<dbReference type="PANTHER" id="PTHR24023">
    <property type="entry name" value="COLLAGEN ALPHA"/>
    <property type="match status" value="1"/>
</dbReference>
<dbReference type="EMBL" id="LR902184">
    <property type="protein sequence ID" value="CAD7250128.1"/>
    <property type="molecule type" value="Genomic_DNA"/>
</dbReference>
<accession>A0A7R9A9R4</accession>
<dbReference type="Pfam" id="PF01391">
    <property type="entry name" value="Collagen"/>
    <property type="match status" value="1"/>
</dbReference>
<feature type="compositionally biased region" description="Low complexity" evidence="1">
    <location>
        <begin position="457"/>
        <end position="467"/>
    </location>
</feature>
<feature type="compositionally biased region" description="Basic and acidic residues" evidence="1">
    <location>
        <begin position="258"/>
        <end position="335"/>
    </location>
</feature>
<feature type="compositionally biased region" description="Polar residues" evidence="1">
    <location>
        <begin position="415"/>
        <end position="425"/>
    </location>
</feature>
<dbReference type="EMBL" id="CAJPEV010002667">
    <property type="protein sequence ID" value="CAG0897686.1"/>
    <property type="molecule type" value="Genomic_DNA"/>
</dbReference>
<reference evidence="2" key="1">
    <citation type="submission" date="2020-11" db="EMBL/GenBank/DDBJ databases">
        <authorList>
            <person name="Tran Van P."/>
        </authorList>
    </citation>
    <scope>NUCLEOTIDE SEQUENCE</scope>
</reference>
<feature type="compositionally biased region" description="Basic and acidic residues" evidence="1">
    <location>
        <begin position="428"/>
        <end position="438"/>
    </location>
</feature>
<dbReference type="PANTHER" id="PTHR24023:SF1082">
    <property type="entry name" value="COLLAGEN TRIPLE HELIX REPEAT"/>
    <property type="match status" value="1"/>
</dbReference>
<keyword evidence="3" id="KW-1185">Reference proteome</keyword>
<feature type="compositionally biased region" description="Basic and acidic residues" evidence="1">
    <location>
        <begin position="191"/>
        <end position="201"/>
    </location>
</feature>
<feature type="region of interest" description="Disordered" evidence="1">
    <location>
        <begin position="255"/>
        <end position="469"/>
    </location>
</feature>
<dbReference type="Proteomes" id="UP000677054">
    <property type="component" value="Unassembled WGS sequence"/>
</dbReference>
<dbReference type="GO" id="GO:0005615">
    <property type="term" value="C:extracellular space"/>
    <property type="evidence" value="ECO:0007669"/>
    <property type="project" value="TreeGrafter"/>
</dbReference>
<dbReference type="InterPro" id="IPR050149">
    <property type="entry name" value="Collagen_superfamily"/>
</dbReference>
<feature type="compositionally biased region" description="Basic and acidic residues" evidence="1">
    <location>
        <begin position="1"/>
        <end position="15"/>
    </location>
</feature>
<dbReference type="InterPro" id="IPR008160">
    <property type="entry name" value="Collagen"/>
</dbReference>
<feature type="compositionally biased region" description="Basic residues" evidence="1">
    <location>
        <begin position="439"/>
        <end position="455"/>
    </location>
</feature>
<feature type="region of interest" description="Disordered" evidence="1">
    <location>
        <begin position="627"/>
        <end position="651"/>
    </location>
</feature>
<proteinExistence type="predicted"/>
<feature type="region of interest" description="Disordered" evidence="1">
    <location>
        <begin position="191"/>
        <end position="219"/>
    </location>
</feature>
<name>A0A7R9A9R4_9CRUS</name>
<dbReference type="AlphaFoldDB" id="A0A7R9A9R4"/>
<evidence type="ECO:0000313" key="3">
    <source>
        <dbReference type="Proteomes" id="UP000677054"/>
    </source>
</evidence>
<organism evidence="2">
    <name type="scientific">Darwinula stevensoni</name>
    <dbReference type="NCBI Taxonomy" id="69355"/>
    <lineage>
        <taxon>Eukaryota</taxon>
        <taxon>Metazoa</taxon>
        <taxon>Ecdysozoa</taxon>
        <taxon>Arthropoda</taxon>
        <taxon>Crustacea</taxon>
        <taxon>Oligostraca</taxon>
        <taxon>Ostracoda</taxon>
        <taxon>Podocopa</taxon>
        <taxon>Podocopida</taxon>
        <taxon>Darwinulocopina</taxon>
        <taxon>Darwinuloidea</taxon>
        <taxon>Darwinulidae</taxon>
        <taxon>Darwinula</taxon>
    </lineage>
</organism>
<evidence type="ECO:0000313" key="2">
    <source>
        <dbReference type="EMBL" id="CAD7250128.1"/>
    </source>
</evidence>
<evidence type="ECO:0000256" key="1">
    <source>
        <dbReference type="SAM" id="MobiDB-lite"/>
    </source>
</evidence>
<dbReference type="GO" id="GO:0031012">
    <property type="term" value="C:extracellular matrix"/>
    <property type="evidence" value="ECO:0007669"/>
    <property type="project" value="TreeGrafter"/>
</dbReference>
<sequence length="734" mass="80547">MDPERRLPGHGKMEVTEAMTSTFRLPPFRLPSSRRTRWSPAPPSPVSGEGVLRVGFPPSSPVRFPSVDFILLAGIFKSIGKAGHLGCLVDTGRLSTGSGRFAASHLPLAALPPGPKTSIDIREHVTLLERYDGLPEVSRRRAIGFSQSIVTMRIGQEGLKVIENMARTKEKDMQKVDRTKRVKGRIYKKGMKGEKGMDGRKYQTGRNQQKGQKRQKRQMGMERVKGILGINDSEEEEIQKGQKEVMREKAMIGQKGMEGGKKMQDEKGMKGEKGMQDEKGMKGEKGMQDEKGMKGEKGMKDEKGMKGEKGMQDEKGMKGDKGMQDEKGMKGDKGMQDQMGMKGDKGMQDEKGMKGDKGMQDEKGMKGDKGMQDEKGMEGERGMKGEKEMKGGKVMKGEKGMSQNEKQGSAGMKGTTEQQQITGQDGEQVERRGSERGGSKHYKYKKRKKRVKGMKGMKGMPGMKGTKGSQGIPGPMGPAGPAGPAGVNGIPGIPGTSGNSGSGFGPLLFILGLLKDCIILYCLFKSNVGKGYDSSSSGGIHVPPSRIDRHYLTSESTNRLDEPHYIGVPVHSRHEYYFVDPYDEEPPQLAYTGARRKLRHFHPPPYTYTHSGADLISSFGTGIAFSNSGERIRSNPQRTKHQRPPGKVSVDDRGRQTVAFTGPKSHLGRRPCSDPLSFSSLLALTVGELPCPDLDDSICSCDYEESANWMFLSCADPDVTTEDLFSAFHDVFWP</sequence>
<feature type="compositionally biased region" description="Polar residues" evidence="1">
    <location>
        <begin position="627"/>
        <end position="637"/>
    </location>
</feature>
<feature type="region of interest" description="Disordered" evidence="1">
    <location>
        <begin position="1"/>
        <end position="44"/>
    </location>
</feature>
<feature type="compositionally biased region" description="Basic and acidic residues" evidence="1">
    <location>
        <begin position="342"/>
        <end position="399"/>
    </location>
</feature>
<protein>
    <submittedName>
        <fullName evidence="2">Uncharacterized protein</fullName>
    </submittedName>
</protein>